<evidence type="ECO:0000313" key="1">
    <source>
        <dbReference type="EMBL" id="ABX12508.1"/>
    </source>
</evidence>
<accession>A9A379</accession>
<name>A9A379_NITMS</name>
<dbReference type="STRING" id="436308.Nmar_0612"/>
<dbReference type="EnsemblBacteria" id="ABX12508">
    <property type="protein sequence ID" value="ABX12508"/>
    <property type="gene ID" value="Nmar_0612"/>
</dbReference>
<dbReference type="EMBL" id="CP000866">
    <property type="protein sequence ID" value="ABX12508.1"/>
    <property type="molecule type" value="Genomic_DNA"/>
</dbReference>
<dbReference type="AlphaFoldDB" id="A9A379"/>
<keyword evidence="2" id="KW-1185">Reference proteome</keyword>
<sequence>MVKKDSKFALSMTYGPREDALLRDIEKISKNQEFDISRNEVLRRGLYAFKNLVDVDERIYLKLLSHTLHLLKENIDLDILRFAKDIASQILTILIIKHGLAKADSFETILDSLETIYGILSTQKLDKTYDEKIKKELSDLATSLDTVFLNSEKDSQKLSNIMHFLQLSSKHNSDSRQHSKTKFDMSEDTLRIFLKHYEDKSESMRLSGKFLKGKVVWFDDKKKIGLLKSHPKHDFLISPISSLNSLYRNNFELFSGRDFLSSKSKLGLGYVPQNFEDDMIESDNS</sequence>
<dbReference type="Proteomes" id="UP000000792">
    <property type="component" value="Chromosome"/>
</dbReference>
<proteinExistence type="predicted"/>
<reference evidence="1 2" key="1">
    <citation type="journal article" date="2010" name="Proc. Natl. Acad. Sci. U.S.A.">
        <title>Nitrosopumilus maritimus genome reveals unique mechanisms for nitrification and autotrophy in globally distributed marine crenarchaea.</title>
        <authorList>
            <person name="Walker C.B."/>
            <person name="de la Torre J.R."/>
            <person name="Klotz M.G."/>
            <person name="Urakawa H."/>
            <person name="Pinel N."/>
            <person name="Arp D.J."/>
            <person name="Brochier-Armanet C."/>
            <person name="Chain P.S."/>
            <person name="Chan P.P."/>
            <person name="Gollabgir A."/>
            <person name="Hemp J."/>
            <person name="Hugler M."/>
            <person name="Karr E.A."/>
            <person name="Konneke M."/>
            <person name="Shin M."/>
            <person name="Lawton T.J."/>
            <person name="Lowe T."/>
            <person name="Martens-Habbena W."/>
            <person name="Sayavedra-Soto L.A."/>
            <person name="Lang D."/>
            <person name="Sievert S.M."/>
            <person name="Rosenzweig A.C."/>
            <person name="Manning G."/>
            <person name="Stahl D.A."/>
        </authorList>
    </citation>
    <scope>NUCLEOTIDE SEQUENCE [LARGE SCALE GENOMIC DNA]</scope>
    <source>
        <strain evidence="1 2">SCM1</strain>
    </source>
</reference>
<dbReference type="KEGG" id="nmr:Nmar_0612"/>
<evidence type="ECO:0000313" key="2">
    <source>
        <dbReference type="Proteomes" id="UP000000792"/>
    </source>
</evidence>
<gene>
    <name evidence="1" type="ordered locus">Nmar_0612</name>
</gene>
<protein>
    <submittedName>
        <fullName evidence="1">Uncharacterized protein</fullName>
    </submittedName>
</protein>
<dbReference type="InParanoid" id="A9A379"/>
<organism evidence="1 2">
    <name type="scientific">Nitrosopumilus maritimus (strain SCM1)</name>
    <dbReference type="NCBI Taxonomy" id="436308"/>
    <lineage>
        <taxon>Archaea</taxon>
        <taxon>Nitrososphaerota</taxon>
        <taxon>Nitrososphaeria</taxon>
        <taxon>Nitrosopumilales</taxon>
        <taxon>Nitrosopumilaceae</taxon>
        <taxon>Nitrosopumilus</taxon>
    </lineage>
</organism>
<dbReference type="RefSeq" id="WP_012214995.1">
    <property type="nucleotide sequence ID" value="NC_010085.1"/>
</dbReference>
<dbReference type="HOGENOM" id="CLU_975274_0_0_2"/>
<dbReference type="GeneID" id="5773041"/>